<keyword evidence="3" id="KW-1185">Reference proteome</keyword>
<sequence>MINFMVMIIIAVCAVLASSYIYFLLQMFLTITKCPECGRIMQKVLYTESSEEKSYQIHYECRFCQGKRIRPIHRGKKLTMYP</sequence>
<organism evidence="2 3">
    <name type="scientific">Collibacillus ludicampi</name>
    <dbReference type="NCBI Taxonomy" id="2771369"/>
    <lineage>
        <taxon>Bacteria</taxon>
        <taxon>Bacillati</taxon>
        <taxon>Bacillota</taxon>
        <taxon>Bacilli</taxon>
        <taxon>Bacillales</taxon>
        <taxon>Alicyclobacillaceae</taxon>
        <taxon>Collibacillus</taxon>
    </lineage>
</organism>
<name>A0AAV4LA93_9BACL</name>
<evidence type="ECO:0000313" key="3">
    <source>
        <dbReference type="Proteomes" id="UP001057291"/>
    </source>
</evidence>
<comment type="caution">
    <text evidence="2">The sequence shown here is derived from an EMBL/GenBank/DDBJ whole genome shotgun (WGS) entry which is preliminary data.</text>
</comment>
<accession>A0AAV4LA93</accession>
<keyword evidence="1" id="KW-0812">Transmembrane</keyword>
<proteinExistence type="predicted"/>
<evidence type="ECO:0000313" key="2">
    <source>
        <dbReference type="EMBL" id="GIM44737.1"/>
    </source>
</evidence>
<keyword evidence="1" id="KW-0472">Membrane</keyword>
<dbReference type="EMBL" id="BOQE01000001">
    <property type="protein sequence ID" value="GIM44737.1"/>
    <property type="molecule type" value="Genomic_DNA"/>
</dbReference>
<dbReference type="RefSeq" id="WP_282197996.1">
    <property type="nucleotide sequence ID" value="NZ_BOQE01000001.1"/>
</dbReference>
<evidence type="ECO:0000256" key="1">
    <source>
        <dbReference type="SAM" id="Phobius"/>
    </source>
</evidence>
<dbReference type="AlphaFoldDB" id="A0AAV4LA93"/>
<keyword evidence="1" id="KW-1133">Transmembrane helix</keyword>
<protein>
    <submittedName>
        <fullName evidence="2">Uncharacterized protein</fullName>
    </submittedName>
</protein>
<reference evidence="2" key="1">
    <citation type="journal article" date="2023" name="Int. J. Syst. Evol. Microbiol.">
        <title>Collibacillus ludicampi gen. nov., sp. nov., a new soil bacterium of the family Alicyclobacillaceae.</title>
        <authorList>
            <person name="Jojima T."/>
            <person name="Ioku Y."/>
            <person name="Fukuta Y."/>
            <person name="Shirasaka N."/>
            <person name="Matsumura Y."/>
            <person name="Mori M."/>
        </authorList>
    </citation>
    <scope>NUCLEOTIDE SEQUENCE</scope>
    <source>
        <strain evidence="2">TP075</strain>
    </source>
</reference>
<gene>
    <name evidence="2" type="ORF">DNHGIG_02860</name>
</gene>
<feature type="transmembrane region" description="Helical" evidence="1">
    <location>
        <begin position="6"/>
        <end position="25"/>
    </location>
</feature>
<dbReference type="Proteomes" id="UP001057291">
    <property type="component" value="Unassembled WGS sequence"/>
</dbReference>